<dbReference type="Gene3D" id="3.10.129.10">
    <property type="entry name" value="Hotdog Thioesterase"/>
    <property type="match status" value="1"/>
</dbReference>
<evidence type="ECO:0000313" key="4">
    <source>
        <dbReference type="Proteomes" id="UP000216913"/>
    </source>
</evidence>
<protein>
    <submittedName>
        <fullName evidence="3">Thioesterase</fullName>
    </submittedName>
</protein>
<keyword evidence="4" id="KW-1185">Reference proteome</keyword>
<keyword evidence="1" id="KW-0378">Hydrolase</keyword>
<dbReference type="CDD" id="cd03443">
    <property type="entry name" value="PaaI_thioesterase"/>
    <property type="match status" value="1"/>
</dbReference>
<dbReference type="InterPro" id="IPR003736">
    <property type="entry name" value="PAAI_dom"/>
</dbReference>
<dbReference type="GO" id="GO:0016289">
    <property type="term" value="F:acyl-CoA hydrolase activity"/>
    <property type="evidence" value="ECO:0007669"/>
    <property type="project" value="UniProtKB-ARBA"/>
</dbReference>
<dbReference type="EMBL" id="NEVP01000006">
    <property type="protein sequence ID" value="OZI51670.1"/>
    <property type="molecule type" value="Genomic_DNA"/>
</dbReference>
<dbReference type="SUPFAM" id="SSF54637">
    <property type="entry name" value="Thioesterase/thiol ester dehydrase-isomerase"/>
    <property type="match status" value="1"/>
</dbReference>
<gene>
    <name evidence="3" type="ORF">CAL25_09000</name>
</gene>
<evidence type="ECO:0000313" key="3">
    <source>
        <dbReference type="EMBL" id="OZI51670.1"/>
    </source>
</evidence>
<organism evidence="3 4">
    <name type="scientific">Bordetella genomosp. 5</name>
    <dbReference type="NCBI Taxonomy" id="1395608"/>
    <lineage>
        <taxon>Bacteria</taxon>
        <taxon>Pseudomonadati</taxon>
        <taxon>Pseudomonadota</taxon>
        <taxon>Betaproteobacteria</taxon>
        <taxon>Burkholderiales</taxon>
        <taxon>Alcaligenaceae</taxon>
        <taxon>Bordetella</taxon>
    </lineage>
</organism>
<name>A0A261TRL2_9BORD</name>
<proteinExistence type="predicted"/>
<evidence type="ECO:0000259" key="2">
    <source>
        <dbReference type="Pfam" id="PF03061"/>
    </source>
</evidence>
<dbReference type="InterPro" id="IPR006683">
    <property type="entry name" value="Thioestr_dom"/>
</dbReference>
<dbReference type="AlphaFoldDB" id="A0A261TRL2"/>
<reference evidence="3 4" key="1">
    <citation type="submission" date="2017-05" db="EMBL/GenBank/DDBJ databases">
        <title>Complete and WGS of Bordetella genogroups.</title>
        <authorList>
            <person name="Spilker T."/>
            <person name="LiPuma J."/>
        </authorList>
    </citation>
    <scope>NUCLEOTIDE SEQUENCE [LARGE SCALE GENOMIC DNA]</scope>
    <source>
        <strain evidence="3 4">AU10456</strain>
    </source>
</reference>
<dbReference type="Pfam" id="PF03061">
    <property type="entry name" value="4HBT"/>
    <property type="match status" value="1"/>
</dbReference>
<sequence>MDSPRTAPSPAAEPASPVARITPAEFAVLLRDQHPFSAVLGIEVTEIGPGTARAILPPRPTHQRLGGVVAGPMLMSLADLVTYAAVVGATGEPGAVTTSLTINFLRGSPAGAIVADARLLKVGRLCVGEATLHAPDDDTPLAHVVSTWSVPRS</sequence>
<feature type="domain" description="Thioesterase" evidence="2">
    <location>
        <begin position="66"/>
        <end position="124"/>
    </location>
</feature>
<dbReference type="Proteomes" id="UP000216913">
    <property type="component" value="Unassembled WGS sequence"/>
</dbReference>
<comment type="caution">
    <text evidence="3">The sequence shown here is derived from an EMBL/GenBank/DDBJ whole genome shotgun (WGS) entry which is preliminary data.</text>
</comment>
<evidence type="ECO:0000256" key="1">
    <source>
        <dbReference type="ARBA" id="ARBA00022801"/>
    </source>
</evidence>
<dbReference type="NCBIfam" id="TIGR00369">
    <property type="entry name" value="unchar_dom_1"/>
    <property type="match status" value="1"/>
</dbReference>
<dbReference type="OrthoDB" id="8588611at2"/>
<accession>A0A261TRL2</accession>
<dbReference type="InterPro" id="IPR029069">
    <property type="entry name" value="HotDog_dom_sf"/>
</dbReference>
<dbReference type="RefSeq" id="WP_094799625.1">
    <property type="nucleotide sequence ID" value="NZ_NEVN01000002.1"/>
</dbReference>